<reference evidence="2 4" key="2">
    <citation type="journal article" date="2011" name="PLoS Biol.">
        <title>Modernizing reference genome assemblies.</title>
        <authorList>
            <person name="Church D.M."/>
            <person name="Schneider V.A."/>
            <person name="Graves T."/>
            <person name="Auger K."/>
            <person name="Cunningham F."/>
            <person name="Bouk N."/>
            <person name="Chen H.C."/>
            <person name="Agarwala R."/>
            <person name="McLaren W.M."/>
            <person name="Ritchie G.R."/>
            <person name="Albracht D."/>
            <person name="Kremitzki M."/>
            <person name="Rock S."/>
            <person name="Kotkiewicz H."/>
            <person name="Kremitzki C."/>
            <person name="Wollam A."/>
            <person name="Trani L."/>
            <person name="Fulton L."/>
            <person name="Fulton R."/>
            <person name="Matthews L."/>
            <person name="Whitehead S."/>
            <person name="Chow W."/>
            <person name="Torrance J."/>
            <person name="Dunn M."/>
            <person name="Harden G."/>
            <person name="Threadgold G."/>
            <person name="Wood J."/>
            <person name="Collins J."/>
            <person name="Heath P."/>
            <person name="Griffiths G."/>
            <person name="Pelan S."/>
            <person name="Grafham D."/>
            <person name="Eichler E.E."/>
            <person name="Weinstock G."/>
            <person name="Mardis E.R."/>
            <person name="Wilson R.K."/>
            <person name="Howe K."/>
            <person name="Flicek P."/>
            <person name="Hubbard T."/>
        </authorList>
    </citation>
    <scope>NUCLEOTIDE SEQUENCE [LARGE SCALE GENOMIC DNA]</scope>
    <source>
        <strain evidence="2 4">C57BL/6J</strain>
    </source>
</reference>
<feature type="region of interest" description="Disordered" evidence="1">
    <location>
        <begin position="26"/>
        <end position="87"/>
    </location>
</feature>
<reference evidence="2 4" key="1">
    <citation type="journal article" date="2009" name="PLoS Biol.">
        <title>Lineage-specific biology revealed by a finished genome assembly of the mouse.</title>
        <authorList>
            <consortium name="Mouse Genome Sequencing Consortium"/>
            <person name="Church D.M."/>
            <person name="Goodstadt L."/>
            <person name="Hillier L.W."/>
            <person name="Zody M.C."/>
            <person name="Goldstein S."/>
            <person name="She X."/>
            <person name="Bult C.J."/>
            <person name="Agarwala R."/>
            <person name="Cherry J.L."/>
            <person name="DiCuccio M."/>
            <person name="Hlavina W."/>
            <person name="Kapustin Y."/>
            <person name="Meric P."/>
            <person name="Maglott D."/>
            <person name="Birtle Z."/>
            <person name="Marques A.C."/>
            <person name="Graves T."/>
            <person name="Zhou S."/>
            <person name="Teague B."/>
            <person name="Potamousis K."/>
            <person name="Churas C."/>
            <person name="Place M."/>
            <person name="Herschleb J."/>
            <person name="Runnheim R."/>
            <person name="Forrest D."/>
            <person name="Amos-Landgraf J."/>
            <person name="Schwartz D.C."/>
            <person name="Cheng Z."/>
            <person name="Lindblad-Toh K."/>
            <person name="Eichler E.E."/>
            <person name="Ponting C.P."/>
        </authorList>
    </citation>
    <scope>NUCLEOTIDE SEQUENCE [LARGE SCALE GENOMIC DNA]</scope>
    <source>
        <strain evidence="2 4">C57BL/6J</strain>
    </source>
</reference>
<evidence type="ECO:0000313" key="3">
    <source>
        <dbReference type="MGI" id="MGI:3647989"/>
    </source>
</evidence>
<keyword evidence="4" id="KW-1185">Reference proteome</keyword>
<evidence type="ECO:0000313" key="4">
    <source>
        <dbReference type="Proteomes" id="UP000000589"/>
    </source>
</evidence>
<organism evidence="2 4">
    <name type="scientific">Mus musculus</name>
    <name type="common">Mouse</name>
    <dbReference type="NCBI Taxonomy" id="10090"/>
    <lineage>
        <taxon>Eukaryota</taxon>
        <taxon>Metazoa</taxon>
        <taxon>Chordata</taxon>
        <taxon>Craniata</taxon>
        <taxon>Vertebrata</taxon>
        <taxon>Euteleostomi</taxon>
        <taxon>Mammalia</taxon>
        <taxon>Eutheria</taxon>
        <taxon>Euarchontoglires</taxon>
        <taxon>Glires</taxon>
        <taxon>Rodentia</taxon>
        <taxon>Myomorpha</taxon>
        <taxon>Muroidea</taxon>
        <taxon>Muridae</taxon>
        <taxon>Murinae</taxon>
        <taxon>Mus</taxon>
        <taxon>Mus</taxon>
    </lineage>
</organism>
<reference evidence="2" key="3">
    <citation type="submission" date="2025-08" db="UniProtKB">
        <authorList>
            <consortium name="Ensembl"/>
        </authorList>
    </citation>
    <scope>IDENTIFICATION</scope>
    <source>
        <strain evidence="2">C57BL/6J</strain>
    </source>
</reference>
<protein>
    <submittedName>
        <fullName evidence="2">Predicted gene 8024</fullName>
    </submittedName>
</protein>
<dbReference type="AGR" id="MGI:3647989"/>
<dbReference type="AlphaFoldDB" id="A0AA74KT74"/>
<sequence>MVAMVTKDGVCRGAFYEGYFRERIEYTQTPDQGRRRPAAHHGGKWQETTGHGEGTGLLGRHHPKPPPSMIRRRDTRGWRSSKESSRT</sequence>
<reference evidence="2" key="4">
    <citation type="submission" date="2025-09" db="UniProtKB">
        <authorList>
            <consortium name="Ensembl"/>
        </authorList>
    </citation>
    <scope>IDENTIFICATION</scope>
    <source>
        <strain evidence="2">C57BL/6J</strain>
    </source>
</reference>
<dbReference type="MGI" id="MGI:3647989">
    <property type="gene designation" value="Gm8024"/>
</dbReference>
<evidence type="ECO:0000313" key="2">
    <source>
        <dbReference type="Ensembl" id="ENSMUSP00000159786.1"/>
    </source>
</evidence>
<proteinExistence type="predicted"/>
<dbReference type="GeneTree" id="ENSGT00940000153178"/>
<accession>A0AA74KT74</accession>
<dbReference type="Ensembl" id="ENSMUST00000249545.1">
    <property type="protein sequence ID" value="ENSMUSP00000159786.1"/>
    <property type="gene ID" value="ENSMUSG00000095318.3"/>
</dbReference>
<feature type="compositionally biased region" description="Basic and acidic residues" evidence="1">
    <location>
        <begin position="71"/>
        <end position="87"/>
    </location>
</feature>
<evidence type="ECO:0000256" key="1">
    <source>
        <dbReference type="SAM" id="MobiDB-lite"/>
    </source>
</evidence>
<dbReference type="Proteomes" id="UP000000589">
    <property type="component" value="Chromosome 14"/>
</dbReference>
<gene>
    <name evidence="2 3" type="primary">Gm8024</name>
</gene>
<name>A0AA74KT74_MOUSE</name>